<dbReference type="PROSITE" id="PS51257">
    <property type="entry name" value="PROKAR_LIPOPROTEIN"/>
    <property type="match status" value="1"/>
</dbReference>
<dbReference type="AlphaFoldDB" id="A0A174PBF5"/>
<keyword evidence="8" id="KW-0131">Cell cycle</keyword>
<name>A0A174PBF5_9FIRM</name>
<comment type="subcellular location">
    <subcellularLocation>
        <location evidence="2">Cytoplasm</location>
    </subcellularLocation>
</comment>
<organism evidence="14 15">
    <name type="scientific">Fusicatenibacter saccharivorans</name>
    <dbReference type="NCBI Taxonomy" id="1150298"/>
    <lineage>
        <taxon>Bacteria</taxon>
        <taxon>Bacillati</taxon>
        <taxon>Bacillota</taxon>
        <taxon>Clostridia</taxon>
        <taxon>Lachnospirales</taxon>
        <taxon>Lachnospiraceae</taxon>
        <taxon>Fusicatenibacter</taxon>
    </lineage>
</organism>
<keyword evidence="12" id="KW-0732">Signal</keyword>
<evidence type="ECO:0000313" key="15">
    <source>
        <dbReference type="Proteomes" id="UP000095709"/>
    </source>
</evidence>
<evidence type="ECO:0000256" key="11">
    <source>
        <dbReference type="SAM" id="MobiDB-lite"/>
    </source>
</evidence>
<dbReference type="Pfam" id="PF05698">
    <property type="entry name" value="Trigger_C"/>
    <property type="match status" value="1"/>
</dbReference>
<keyword evidence="7 10" id="KW-0413">Isomerase</keyword>
<dbReference type="InterPro" id="IPR008880">
    <property type="entry name" value="Trigger_fac_C"/>
</dbReference>
<reference evidence="14 15" key="1">
    <citation type="submission" date="2015-09" db="EMBL/GenBank/DDBJ databases">
        <authorList>
            <consortium name="Pathogen Informatics"/>
        </authorList>
    </citation>
    <scope>NUCLEOTIDE SEQUENCE [LARGE SCALE GENOMIC DNA]</scope>
    <source>
        <strain evidence="14 15">2789STDY5834885</strain>
    </source>
</reference>
<evidence type="ECO:0000313" key="14">
    <source>
        <dbReference type="EMBL" id="CUP56811.1"/>
    </source>
</evidence>
<dbReference type="NCBIfam" id="TIGR00115">
    <property type="entry name" value="tig"/>
    <property type="match status" value="1"/>
</dbReference>
<dbReference type="InterPro" id="IPR005215">
    <property type="entry name" value="Trig_fac"/>
</dbReference>
<evidence type="ECO:0000259" key="13">
    <source>
        <dbReference type="PROSITE" id="PS50059"/>
    </source>
</evidence>
<evidence type="ECO:0000256" key="8">
    <source>
        <dbReference type="ARBA" id="ARBA00023306"/>
    </source>
</evidence>
<evidence type="ECO:0000256" key="10">
    <source>
        <dbReference type="PROSITE-ProRule" id="PRU00277"/>
    </source>
</evidence>
<dbReference type="InterPro" id="IPR037041">
    <property type="entry name" value="Trigger_fac_C_sf"/>
</dbReference>
<dbReference type="Proteomes" id="UP000095709">
    <property type="component" value="Unassembled WGS sequence"/>
</dbReference>
<dbReference type="Pfam" id="PF00254">
    <property type="entry name" value="FKBP_C"/>
    <property type="match status" value="1"/>
</dbReference>
<evidence type="ECO:0000256" key="12">
    <source>
        <dbReference type="SAM" id="SignalP"/>
    </source>
</evidence>
<dbReference type="InterPro" id="IPR046357">
    <property type="entry name" value="PPIase_dom_sf"/>
</dbReference>
<feature type="region of interest" description="Disordered" evidence="11">
    <location>
        <begin position="22"/>
        <end position="73"/>
    </location>
</feature>
<dbReference type="Gene3D" id="3.10.50.40">
    <property type="match status" value="1"/>
</dbReference>
<evidence type="ECO:0000256" key="9">
    <source>
        <dbReference type="ARBA" id="ARBA00024849"/>
    </source>
</evidence>
<dbReference type="Gene3D" id="1.10.3120.10">
    <property type="entry name" value="Trigger factor, C-terminal domain"/>
    <property type="match status" value="1"/>
</dbReference>
<dbReference type="GO" id="GO:0051301">
    <property type="term" value="P:cell division"/>
    <property type="evidence" value="ECO:0007669"/>
    <property type="project" value="UniProtKB-KW"/>
</dbReference>
<keyword evidence="4" id="KW-0132">Cell division</keyword>
<evidence type="ECO:0000256" key="4">
    <source>
        <dbReference type="ARBA" id="ARBA00022618"/>
    </source>
</evidence>
<evidence type="ECO:0000256" key="6">
    <source>
        <dbReference type="ARBA" id="ARBA00023186"/>
    </source>
</evidence>
<comment type="function">
    <text evidence="9">Involved in protein export. Acts as a chaperone by maintaining the newly synthesized protein in an open conformation. Functions as a peptidyl-prolyl cis-trans isomerase.</text>
</comment>
<evidence type="ECO:0000256" key="2">
    <source>
        <dbReference type="ARBA" id="ARBA00004496"/>
    </source>
</evidence>
<comment type="catalytic activity">
    <reaction evidence="1 10">
        <text>[protein]-peptidylproline (omega=180) = [protein]-peptidylproline (omega=0)</text>
        <dbReference type="Rhea" id="RHEA:16237"/>
        <dbReference type="Rhea" id="RHEA-COMP:10747"/>
        <dbReference type="Rhea" id="RHEA-COMP:10748"/>
        <dbReference type="ChEBI" id="CHEBI:83833"/>
        <dbReference type="ChEBI" id="CHEBI:83834"/>
        <dbReference type="EC" id="5.2.1.8"/>
    </reaction>
</comment>
<sequence>MKRKAAVMLLLMTLGAASVSGCGKNNTTSSSSVSSASSTSASSASDASSAGSTSSDSTASEEYASPSDVDGIPVVDEEVDPAECVTLGDYKKLTLEKKVEQVTDDDVQTAIMAETAVTMDDPDATVQKGDTADIAYVGKVDGKEFDGGSSDSYNLVIGSGTFIDGFEDGVIGMKTGETKDLNLKFPDSYQSTDLAGKDVVFTVTVNAFTRPAENIDGWELDDAWVAKNTDYSTVEEYRAGKRAELEAANETTAENNLQNDAMQQMADGCTFHKIPKSYITLGEEDYDKRYTSYLQNYGISLDDYLEQYADRATYNQEKATYAGTMAKSALLLDAVKEAEGWTTDDQDYQQILNDEAANANMSQEDFLKAANDYYGEDTVVRNIMMERMINMVLDNATVNTVTVDADGNTVK</sequence>
<feature type="chain" id="PRO_5039361421" description="peptidylprolyl isomerase" evidence="12">
    <location>
        <begin position="20"/>
        <end position="411"/>
    </location>
</feature>
<evidence type="ECO:0000256" key="7">
    <source>
        <dbReference type="ARBA" id="ARBA00023235"/>
    </source>
</evidence>
<dbReference type="EC" id="5.2.1.8" evidence="10"/>
<dbReference type="SUPFAM" id="SSF54534">
    <property type="entry name" value="FKBP-like"/>
    <property type="match status" value="1"/>
</dbReference>
<dbReference type="GO" id="GO:0003755">
    <property type="term" value="F:peptidyl-prolyl cis-trans isomerase activity"/>
    <property type="evidence" value="ECO:0007669"/>
    <property type="project" value="UniProtKB-KW"/>
</dbReference>
<dbReference type="GO" id="GO:0015031">
    <property type="term" value="P:protein transport"/>
    <property type="evidence" value="ECO:0007669"/>
    <property type="project" value="InterPro"/>
</dbReference>
<feature type="compositionally biased region" description="Low complexity" evidence="11">
    <location>
        <begin position="27"/>
        <end position="60"/>
    </location>
</feature>
<accession>A0A174PBF5</accession>
<keyword evidence="5 10" id="KW-0697">Rotamase</keyword>
<dbReference type="GO" id="GO:0005737">
    <property type="term" value="C:cytoplasm"/>
    <property type="evidence" value="ECO:0007669"/>
    <property type="project" value="UniProtKB-SubCell"/>
</dbReference>
<dbReference type="FunFam" id="3.10.50.40:FF:000001">
    <property type="entry name" value="Trigger factor"/>
    <property type="match status" value="1"/>
</dbReference>
<keyword evidence="6" id="KW-0143">Chaperone</keyword>
<gene>
    <name evidence="14" type="primary">tig_3</name>
    <name evidence="14" type="ORF">ERS852498_02279</name>
</gene>
<dbReference type="PROSITE" id="PS50059">
    <property type="entry name" value="FKBP_PPIASE"/>
    <property type="match status" value="1"/>
</dbReference>
<evidence type="ECO:0000256" key="1">
    <source>
        <dbReference type="ARBA" id="ARBA00000971"/>
    </source>
</evidence>
<dbReference type="SUPFAM" id="SSF109998">
    <property type="entry name" value="Triger factor/SurA peptide-binding domain-like"/>
    <property type="match status" value="1"/>
</dbReference>
<dbReference type="RefSeq" id="WP_055267144.1">
    <property type="nucleotide sequence ID" value="NZ_CZAL01000012.1"/>
</dbReference>
<dbReference type="InterPro" id="IPR001179">
    <property type="entry name" value="PPIase_FKBP_dom"/>
</dbReference>
<comment type="similarity">
    <text evidence="3">Belongs to the FKBP-type PPIase family. Tig subfamily.</text>
</comment>
<protein>
    <recommendedName>
        <fullName evidence="10">peptidylprolyl isomerase</fullName>
        <ecNumber evidence="10">5.2.1.8</ecNumber>
    </recommendedName>
</protein>
<feature type="signal peptide" evidence="12">
    <location>
        <begin position="1"/>
        <end position="19"/>
    </location>
</feature>
<dbReference type="EMBL" id="CZAL01000012">
    <property type="protein sequence ID" value="CUP56811.1"/>
    <property type="molecule type" value="Genomic_DNA"/>
</dbReference>
<dbReference type="GO" id="GO:0006457">
    <property type="term" value="P:protein folding"/>
    <property type="evidence" value="ECO:0007669"/>
    <property type="project" value="InterPro"/>
</dbReference>
<dbReference type="InterPro" id="IPR027304">
    <property type="entry name" value="Trigger_fact/SurA_dom_sf"/>
</dbReference>
<evidence type="ECO:0000256" key="3">
    <source>
        <dbReference type="ARBA" id="ARBA00005464"/>
    </source>
</evidence>
<feature type="domain" description="PPIase FKBP-type" evidence="13">
    <location>
        <begin position="129"/>
        <end position="189"/>
    </location>
</feature>
<proteinExistence type="inferred from homology"/>
<evidence type="ECO:0000256" key="5">
    <source>
        <dbReference type="ARBA" id="ARBA00023110"/>
    </source>
</evidence>